<dbReference type="InterPro" id="IPR051257">
    <property type="entry name" value="Diverse_CBS-Domain"/>
</dbReference>
<evidence type="ECO:0000313" key="4">
    <source>
        <dbReference type="EMBL" id="RDV05341.1"/>
    </source>
</evidence>
<dbReference type="OrthoDB" id="9807125at2"/>
<reference evidence="5" key="1">
    <citation type="submission" date="2018-08" db="EMBL/GenBank/DDBJ databases">
        <authorList>
            <person name="Kim S.-J."/>
            <person name="Jung G.-Y."/>
        </authorList>
    </citation>
    <scope>NUCLEOTIDE SEQUENCE [LARGE SCALE GENOMIC DNA]</scope>
    <source>
        <strain evidence="5">GY_H</strain>
    </source>
</reference>
<dbReference type="PANTHER" id="PTHR43080">
    <property type="entry name" value="CBS DOMAIN-CONTAINING PROTEIN CBSX3, MITOCHONDRIAL"/>
    <property type="match status" value="1"/>
</dbReference>
<protein>
    <submittedName>
        <fullName evidence="4">CBS domain-containing protein</fullName>
    </submittedName>
</protein>
<evidence type="ECO:0000256" key="1">
    <source>
        <dbReference type="ARBA" id="ARBA00023122"/>
    </source>
</evidence>
<dbReference type="InterPro" id="IPR046342">
    <property type="entry name" value="CBS_dom_sf"/>
</dbReference>
<dbReference type="SUPFAM" id="SSF54631">
    <property type="entry name" value="CBS-domain pair"/>
    <property type="match status" value="1"/>
</dbReference>
<dbReference type="PANTHER" id="PTHR43080:SF2">
    <property type="entry name" value="CBS DOMAIN-CONTAINING PROTEIN"/>
    <property type="match status" value="1"/>
</dbReference>
<evidence type="ECO:0000313" key="5">
    <source>
        <dbReference type="Proteomes" id="UP000263993"/>
    </source>
</evidence>
<dbReference type="CDD" id="cd04623">
    <property type="entry name" value="CBS_pair_bac_euk"/>
    <property type="match status" value="1"/>
</dbReference>
<feature type="domain" description="CBS" evidence="3">
    <location>
        <begin position="76"/>
        <end position="131"/>
    </location>
</feature>
<dbReference type="EMBL" id="QRGO01000001">
    <property type="protein sequence ID" value="RDV05341.1"/>
    <property type="molecule type" value="Genomic_DNA"/>
</dbReference>
<dbReference type="RefSeq" id="WP_115517367.1">
    <property type="nucleotide sequence ID" value="NZ_QRGO01000001.1"/>
</dbReference>
<evidence type="ECO:0000256" key="2">
    <source>
        <dbReference type="PROSITE-ProRule" id="PRU00703"/>
    </source>
</evidence>
<dbReference type="PROSITE" id="PS51371">
    <property type="entry name" value="CBS"/>
    <property type="match status" value="2"/>
</dbReference>
<comment type="caution">
    <text evidence="4">The sequence shown here is derived from an EMBL/GenBank/DDBJ whole genome shotgun (WGS) entry which is preliminary data.</text>
</comment>
<name>A0A371BDB3_9BRAD</name>
<accession>A0A371BDB3</accession>
<evidence type="ECO:0000259" key="3">
    <source>
        <dbReference type="PROSITE" id="PS51371"/>
    </source>
</evidence>
<dbReference type="Pfam" id="PF00571">
    <property type="entry name" value="CBS"/>
    <property type="match status" value="2"/>
</dbReference>
<keyword evidence="5" id="KW-1185">Reference proteome</keyword>
<dbReference type="AlphaFoldDB" id="A0A371BDB3"/>
<dbReference type="Gene3D" id="3.10.580.10">
    <property type="entry name" value="CBS-domain"/>
    <property type="match status" value="1"/>
</dbReference>
<proteinExistence type="predicted"/>
<dbReference type="SMART" id="SM00116">
    <property type="entry name" value="CBS"/>
    <property type="match status" value="2"/>
</dbReference>
<dbReference type="InterPro" id="IPR044725">
    <property type="entry name" value="CBSX3_CBS_dom"/>
</dbReference>
<sequence>MNVKTILAAKGGDIISIEPTADLAAAAKLLSKHRIGAVVICGAGGRLSGILSERDIVRAVAEHGASALAIPVGQVMTRNVITCGENDSISDLMERMTAGKFRHMPVLKSDRLIGVISIGDVVKSRVQEIESDAAAMRDYIQTA</sequence>
<feature type="domain" description="CBS" evidence="3">
    <location>
        <begin position="8"/>
        <end position="66"/>
    </location>
</feature>
<gene>
    <name evidence="4" type="ORF">DXH78_12620</name>
</gene>
<organism evidence="4 5">
    <name type="scientific">Undibacter mobilis</name>
    <dbReference type="NCBI Taxonomy" id="2292256"/>
    <lineage>
        <taxon>Bacteria</taxon>
        <taxon>Pseudomonadati</taxon>
        <taxon>Pseudomonadota</taxon>
        <taxon>Alphaproteobacteria</taxon>
        <taxon>Hyphomicrobiales</taxon>
        <taxon>Nitrobacteraceae</taxon>
        <taxon>Undibacter</taxon>
    </lineage>
</organism>
<dbReference type="InterPro" id="IPR000644">
    <property type="entry name" value="CBS_dom"/>
</dbReference>
<keyword evidence="1 2" id="KW-0129">CBS domain</keyword>
<dbReference type="Proteomes" id="UP000263993">
    <property type="component" value="Unassembled WGS sequence"/>
</dbReference>